<dbReference type="EMBL" id="KQ415659">
    <property type="protein sequence ID" value="KOG01111.1"/>
    <property type="molecule type" value="Genomic_DNA"/>
</dbReference>
<accession>A0A0L8II21</accession>
<organism evidence="1">
    <name type="scientific">Octopus bimaculoides</name>
    <name type="common">California two-spotted octopus</name>
    <dbReference type="NCBI Taxonomy" id="37653"/>
    <lineage>
        <taxon>Eukaryota</taxon>
        <taxon>Metazoa</taxon>
        <taxon>Spiralia</taxon>
        <taxon>Lophotrochozoa</taxon>
        <taxon>Mollusca</taxon>
        <taxon>Cephalopoda</taxon>
        <taxon>Coleoidea</taxon>
        <taxon>Octopodiformes</taxon>
        <taxon>Octopoda</taxon>
        <taxon>Incirrata</taxon>
        <taxon>Octopodidae</taxon>
        <taxon>Octopus</taxon>
    </lineage>
</organism>
<evidence type="ECO:0000313" key="1">
    <source>
        <dbReference type="EMBL" id="KOG01111.1"/>
    </source>
</evidence>
<reference evidence="1" key="1">
    <citation type="submission" date="2015-07" db="EMBL/GenBank/DDBJ databases">
        <title>MeaNS - Measles Nucleotide Surveillance Program.</title>
        <authorList>
            <person name="Tran T."/>
            <person name="Druce J."/>
        </authorList>
    </citation>
    <scope>NUCLEOTIDE SEQUENCE</scope>
    <source>
        <strain evidence="1">UCB-OBI-ISO-001</strain>
        <tissue evidence="1">Gonad</tissue>
    </source>
</reference>
<dbReference type="AlphaFoldDB" id="A0A0L8II21"/>
<gene>
    <name evidence="1" type="ORF">OCBIM_22028253mg</name>
</gene>
<protein>
    <submittedName>
        <fullName evidence="1">Uncharacterized protein</fullName>
    </submittedName>
</protein>
<sequence>MVSYSNDGHNQMLMMSVNRRTIVNMIKMNRTMIILNRKGKKKNSTLAAMRCDAL</sequence>
<name>A0A0L8II21_OCTBM</name>
<proteinExistence type="predicted"/>